<dbReference type="EMBL" id="CP021358">
    <property type="protein sequence ID" value="ART64049.1"/>
    <property type="molecule type" value="Genomic_DNA"/>
</dbReference>
<dbReference type="AlphaFoldDB" id="A0A240USP8"/>
<dbReference type="PANTHER" id="PTHR33606">
    <property type="entry name" value="PROTEIN YCII"/>
    <property type="match status" value="1"/>
</dbReference>
<name>A0A240USP8_9GAMM</name>
<dbReference type="Gene3D" id="3.30.70.1060">
    <property type="entry name" value="Dimeric alpha+beta barrel"/>
    <property type="match status" value="1"/>
</dbReference>
<keyword evidence="3" id="KW-1185">Reference proteome</keyword>
<accession>A0A240USP8</accession>
<dbReference type="InterPro" id="IPR051807">
    <property type="entry name" value="Sec-metab_biosynth-assoc"/>
</dbReference>
<organism evidence="2 3">
    <name type="scientific">Kushneria marisflavi</name>
    <dbReference type="NCBI Taxonomy" id="157779"/>
    <lineage>
        <taxon>Bacteria</taxon>
        <taxon>Pseudomonadati</taxon>
        <taxon>Pseudomonadota</taxon>
        <taxon>Gammaproteobacteria</taxon>
        <taxon>Oceanospirillales</taxon>
        <taxon>Halomonadaceae</taxon>
        <taxon>Kushneria</taxon>
    </lineage>
</organism>
<proteinExistence type="inferred from homology"/>
<evidence type="ECO:0000313" key="3">
    <source>
        <dbReference type="Proteomes" id="UP000194457"/>
    </source>
</evidence>
<dbReference type="InterPro" id="IPR005545">
    <property type="entry name" value="YCII"/>
</dbReference>
<gene>
    <name evidence="2" type="ORF">B9H00_14085</name>
</gene>
<dbReference type="PANTHER" id="PTHR33606:SF3">
    <property type="entry name" value="PROTEIN YCII"/>
    <property type="match status" value="1"/>
</dbReference>
<dbReference type="RefSeq" id="WP_086901189.1">
    <property type="nucleotide sequence ID" value="NZ_CP021358.1"/>
</dbReference>
<dbReference type="SUPFAM" id="SSF54909">
    <property type="entry name" value="Dimeric alpha+beta barrel"/>
    <property type="match status" value="1"/>
</dbReference>
<dbReference type="Proteomes" id="UP000194457">
    <property type="component" value="Chromosome"/>
</dbReference>
<dbReference type="OrthoDB" id="9797014at2"/>
<dbReference type="Pfam" id="PF03795">
    <property type="entry name" value="YCII"/>
    <property type="match status" value="1"/>
</dbReference>
<dbReference type="InterPro" id="IPR011008">
    <property type="entry name" value="Dimeric_a/b-barrel"/>
</dbReference>
<dbReference type="KEGG" id="kma:B9H00_14085"/>
<reference evidence="2 3" key="1">
    <citation type="submission" date="2017-05" db="EMBL/GenBank/DDBJ databases">
        <authorList>
            <person name="Song R."/>
            <person name="Chenine A.L."/>
            <person name="Ruprecht R.M."/>
        </authorList>
    </citation>
    <scope>NUCLEOTIDE SEQUENCE [LARGE SCALE GENOMIC DNA]</scope>
    <source>
        <strain evidence="2">SW32</strain>
    </source>
</reference>
<evidence type="ECO:0000256" key="1">
    <source>
        <dbReference type="ARBA" id="ARBA00007689"/>
    </source>
</evidence>
<sequence length="98" mass="11468">MTQFTLLAWDYTDDGALERRMGCREKHLEDLRELARQGHFISGGVILDDEGKMIGSNVHCRFESREALEAWLETEVYVTEKVWEHIDVREIKLFDPNA</sequence>
<protein>
    <submittedName>
        <fullName evidence="2">Uncharacterized protein</fullName>
    </submittedName>
</protein>
<evidence type="ECO:0000313" key="2">
    <source>
        <dbReference type="EMBL" id="ART64049.1"/>
    </source>
</evidence>
<comment type="similarity">
    <text evidence="1">Belongs to the YciI family.</text>
</comment>